<dbReference type="WBParaSite" id="Hba_16660">
    <property type="protein sequence ID" value="Hba_16660"/>
    <property type="gene ID" value="Hba_16660"/>
</dbReference>
<name>A0A1I7XG02_HETBA</name>
<keyword evidence="1" id="KW-1185">Reference proteome</keyword>
<protein>
    <submittedName>
        <fullName evidence="2">Ovule protein</fullName>
    </submittedName>
</protein>
<proteinExistence type="predicted"/>
<sequence>MYNLYTSMDCSKNRLAPPSKDRERRLVHSNSTSRLFAHKKKTIIEEVSNLVVLLFKLLNFTS</sequence>
<evidence type="ECO:0000313" key="1">
    <source>
        <dbReference type="Proteomes" id="UP000095283"/>
    </source>
</evidence>
<evidence type="ECO:0000313" key="2">
    <source>
        <dbReference type="WBParaSite" id="Hba_16660"/>
    </source>
</evidence>
<reference evidence="2" key="1">
    <citation type="submission" date="2016-11" db="UniProtKB">
        <authorList>
            <consortium name="WormBaseParasite"/>
        </authorList>
    </citation>
    <scope>IDENTIFICATION</scope>
</reference>
<dbReference type="Proteomes" id="UP000095283">
    <property type="component" value="Unplaced"/>
</dbReference>
<dbReference type="AlphaFoldDB" id="A0A1I7XG02"/>
<accession>A0A1I7XG02</accession>
<organism evidence="1 2">
    <name type="scientific">Heterorhabditis bacteriophora</name>
    <name type="common">Entomopathogenic nematode worm</name>
    <dbReference type="NCBI Taxonomy" id="37862"/>
    <lineage>
        <taxon>Eukaryota</taxon>
        <taxon>Metazoa</taxon>
        <taxon>Ecdysozoa</taxon>
        <taxon>Nematoda</taxon>
        <taxon>Chromadorea</taxon>
        <taxon>Rhabditida</taxon>
        <taxon>Rhabditina</taxon>
        <taxon>Rhabditomorpha</taxon>
        <taxon>Strongyloidea</taxon>
        <taxon>Heterorhabditidae</taxon>
        <taxon>Heterorhabditis</taxon>
    </lineage>
</organism>